<name>A0A1H1S483_9CELL</name>
<dbReference type="PANTHER" id="PTHR43178:SF5">
    <property type="entry name" value="LIPOAMIDE ACYLTRANSFERASE COMPONENT OF BRANCHED-CHAIN ALPHA-KETO ACID DEHYDROGENASE COMPLEX, MITOCHONDRIAL"/>
    <property type="match status" value="1"/>
</dbReference>
<feature type="region of interest" description="Disordered" evidence="7">
    <location>
        <begin position="212"/>
        <end position="282"/>
    </location>
</feature>
<feature type="compositionally biased region" description="Low complexity" evidence="7">
    <location>
        <begin position="326"/>
        <end position="343"/>
    </location>
</feature>
<evidence type="ECO:0000256" key="1">
    <source>
        <dbReference type="ARBA" id="ARBA00001938"/>
    </source>
</evidence>
<dbReference type="PROSITE" id="PS51826">
    <property type="entry name" value="PSBD"/>
    <property type="match status" value="1"/>
</dbReference>
<dbReference type="Gene3D" id="4.10.320.10">
    <property type="entry name" value="E3-binding domain"/>
    <property type="match status" value="1"/>
</dbReference>
<feature type="domain" description="Peripheral subunit-binding (PSBD)" evidence="9">
    <location>
        <begin position="282"/>
        <end position="319"/>
    </location>
</feature>
<feature type="region of interest" description="Disordered" evidence="7">
    <location>
        <begin position="64"/>
        <end position="151"/>
    </location>
</feature>
<evidence type="ECO:0000256" key="2">
    <source>
        <dbReference type="ARBA" id="ARBA00007317"/>
    </source>
</evidence>
<evidence type="ECO:0000259" key="9">
    <source>
        <dbReference type="PROSITE" id="PS51826"/>
    </source>
</evidence>
<dbReference type="Pfam" id="PF00364">
    <property type="entry name" value="Biotin_lipoyl"/>
    <property type="match status" value="2"/>
</dbReference>
<evidence type="ECO:0000256" key="4">
    <source>
        <dbReference type="ARBA" id="ARBA00022823"/>
    </source>
</evidence>
<feature type="compositionally biased region" description="Basic and acidic residues" evidence="7">
    <location>
        <begin position="219"/>
        <end position="252"/>
    </location>
</feature>
<proteinExistence type="inferred from homology"/>
<dbReference type="STRING" id="545619.SAMN04489860_1531"/>
<dbReference type="OrthoDB" id="9805770at2"/>
<evidence type="ECO:0000256" key="5">
    <source>
        <dbReference type="ARBA" id="ARBA00023315"/>
    </source>
</evidence>
<feature type="compositionally biased region" description="Acidic residues" evidence="7">
    <location>
        <begin position="83"/>
        <end position="105"/>
    </location>
</feature>
<dbReference type="GO" id="GO:0031405">
    <property type="term" value="F:lipoic acid binding"/>
    <property type="evidence" value="ECO:0007669"/>
    <property type="project" value="TreeGrafter"/>
</dbReference>
<dbReference type="SUPFAM" id="SSF47005">
    <property type="entry name" value="Peripheral subunit-binding domain of 2-oxo acid dehydrogenase complex"/>
    <property type="match status" value="1"/>
</dbReference>
<keyword evidence="3 6" id="KW-0808">Transferase</keyword>
<dbReference type="InterPro" id="IPR003016">
    <property type="entry name" value="2-oxoA_DH_lipoyl-BS"/>
</dbReference>
<evidence type="ECO:0000313" key="11">
    <source>
        <dbReference type="Proteomes" id="UP000185663"/>
    </source>
</evidence>
<dbReference type="PROSITE" id="PS50968">
    <property type="entry name" value="BIOTINYL_LIPOYL"/>
    <property type="match status" value="2"/>
</dbReference>
<dbReference type="Pfam" id="PF02817">
    <property type="entry name" value="E3_binding"/>
    <property type="match status" value="1"/>
</dbReference>
<dbReference type="SUPFAM" id="SSF51230">
    <property type="entry name" value="Single hybrid motif"/>
    <property type="match status" value="2"/>
</dbReference>
<evidence type="ECO:0000259" key="8">
    <source>
        <dbReference type="PROSITE" id="PS50968"/>
    </source>
</evidence>
<reference evidence="10 11" key="1">
    <citation type="submission" date="2016-10" db="EMBL/GenBank/DDBJ databases">
        <authorList>
            <person name="de Groot N.N."/>
        </authorList>
    </citation>
    <scope>NUCLEOTIDE SEQUENCE [LARGE SCALE GENOMIC DNA]</scope>
    <source>
        <strain evidence="10 11">DSM 22126</strain>
    </source>
</reference>
<gene>
    <name evidence="10" type="ORF">SAMN04489860_1531</name>
</gene>
<feature type="region of interest" description="Disordered" evidence="7">
    <location>
        <begin position="326"/>
        <end position="354"/>
    </location>
</feature>
<dbReference type="Gene3D" id="3.30.559.10">
    <property type="entry name" value="Chloramphenicol acetyltransferase-like domain"/>
    <property type="match status" value="1"/>
</dbReference>
<keyword evidence="5 6" id="KW-0012">Acyltransferase</keyword>
<dbReference type="NCBIfam" id="TIGR02927">
    <property type="entry name" value="SucB_Actino"/>
    <property type="match status" value="1"/>
</dbReference>
<comment type="cofactor">
    <cofactor evidence="1 6">
        <name>(R)-lipoate</name>
        <dbReference type="ChEBI" id="CHEBI:83088"/>
    </cofactor>
</comment>
<evidence type="ECO:0000256" key="6">
    <source>
        <dbReference type="RuleBase" id="RU003423"/>
    </source>
</evidence>
<dbReference type="Pfam" id="PF00198">
    <property type="entry name" value="2-oxoacid_dh"/>
    <property type="match status" value="1"/>
</dbReference>
<dbReference type="InterPro" id="IPR001078">
    <property type="entry name" value="2-oxoacid_DH_actylTfrase"/>
</dbReference>
<dbReference type="eggNOG" id="COG0508">
    <property type="taxonomic scope" value="Bacteria"/>
</dbReference>
<organism evidence="10 11">
    <name type="scientific">Paraoerskovia marina</name>
    <dbReference type="NCBI Taxonomy" id="545619"/>
    <lineage>
        <taxon>Bacteria</taxon>
        <taxon>Bacillati</taxon>
        <taxon>Actinomycetota</taxon>
        <taxon>Actinomycetes</taxon>
        <taxon>Micrococcales</taxon>
        <taxon>Cellulomonadaceae</taxon>
        <taxon>Paraoerskovia</taxon>
    </lineage>
</organism>
<dbReference type="InterPro" id="IPR000089">
    <property type="entry name" value="Biotin_lipoyl"/>
</dbReference>
<evidence type="ECO:0000256" key="3">
    <source>
        <dbReference type="ARBA" id="ARBA00022679"/>
    </source>
</evidence>
<evidence type="ECO:0000256" key="7">
    <source>
        <dbReference type="SAM" id="MobiDB-lite"/>
    </source>
</evidence>
<sequence>MSDTVQMPALGESVTEGTVTRWLKSVGDSVEVDEPLLEVSTDKVDTEIPSPVAGTLTKILVEEDETVEVGADLAVIGDGSGSDSEEEAPADEPAEEAPQTEEPAPEAEKAPEKDDEPAKEDAAPAAESSGGSSGDGEEITLPALGESVTEGTVTRWLKSVGDTVEVDEPLLEVSTDKVDTEVPSPIAGTVQKILVEEDETVEVGAVLAIVGSGAAPAAEPEKAPEPEKEPEPEPEKAPEPEKSPEPEPEKAPAPKAESSPAPEKKPEPTSEKPSGGRSGGSYLTPLVRKLAAQKGVDVESVTGTGVGGRIRKEDVLEAARKAEEAAAAPAAASTGSAPKAPTTVPEVSPLRGTTEKMSRLRKIVASRMVEALQTQAQLTTVVEVDVTRVAKLRAKAKSSFKAREGANLTFLPFFTLAAAEALKAHPNINASIEDDQIVYHGQENIGIAVDTPRGLLVPVIRDAGDLNLAGIARKIADLGGRTRENKVAPDELGGATFTITNTGSGGALIDTPIVPGGQVAILGTGTIVKRPVVVTDDEGNESIAVRSMCYIFLSYDHRLVDGADAARFLATVKNRIEEGAFEAEVGL</sequence>
<dbReference type="RefSeq" id="WP_083372136.1">
    <property type="nucleotide sequence ID" value="NZ_LT629776.1"/>
</dbReference>
<dbReference type="PANTHER" id="PTHR43178">
    <property type="entry name" value="DIHYDROLIPOAMIDE ACETYLTRANSFERASE COMPONENT OF PYRUVATE DEHYDROGENASE COMPLEX"/>
    <property type="match status" value="1"/>
</dbReference>
<dbReference type="InterPro" id="IPR023213">
    <property type="entry name" value="CAT-like_dom_sf"/>
</dbReference>
<keyword evidence="4 6" id="KW-0450">Lipoyl</keyword>
<evidence type="ECO:0000313" key="10">
    <source>
        <dbReference type="EMBL" id="SDS42900.1"/>
    </source>
</evidence>
<dbReference type="AlphaFoldDB" id="A0A1H1S483"/>
<feature type="domain" description="Lipoyl-binding" evidence="8">
    <location>
        <begin position="2"/>
        <end position="77"/>
    </location>
</feature>
<dbReference type="EMBL" id="LT629776">
    <property type="protein sequence ID" value="SDS42900.1"/>
    <property type="molecule type" value="Genomic_DNA"/>
</dbReference>
<protein>
    <recommendedName>
        <fullName evidence="6">Dihydrolipoamide acetyltransferase component of pyruvate dehydrogenase complex</fullName>
        <ecNumber evidence="6">2.3.1.-</ecNumber>
    </recommendedName>
</protein>
<dbReference type="InterPro" id="IPR011053">
    <property type="entry name" value="Single_hybrid_motif"/>
</dbReference>
<dbReference type="Proteomes" id="UP000185663">
    <property type="component" value="Chromosome I"/>
</dbReference>
<dbReference type="PROSITE" id="PS00189">
    <property type="entry name" value="LIPOYL"/>
    <property type="match status" value="2"/>
</dbReference>
<comment type="similarity">
    <text evidence="2 6">Belongs to the 2-oxoacid dehydrogenase family.</text>
</comment>
<dbReference type="GO" id="GO:0005737">
    <property type="term" value="C:cytoplasm"/>
    <property type="evidence" value="ECO:0007669"/>
    <property type="project" value="TreeGrafter"/>
</dbReference>
<dbReference type="GO" id="GO:0016407">
    <property type="term" value="F:acetyltransferase activity"/>
    <property type="evidence" value="ECO:0007669"/>
    <property type="project" value="TreeGrafter"/>
</dbReference>
<dbReference type="InterPro" id="IPR050743">
    <property type="entry name" value="2-oxoacid_DH_E2_comp"/>
</dbReference>
<feature type="domain" description="Lipoyl-binding" evidence="8">
    <location>
        <begin position="136"/>
        <end position="211"/>
    </location>
</feature>
<accession>A0A1H1S483</accession>
<dbReference type="InterPro" id="IPR004167">
    <property type="entry name" value="PSBD"/>
</dbReference>
<dbReference type="InterPro" id="IPR014276">
    <property type="entry name" value="2-oxoglutarate_DH_E2"/>
</dbReference>
<dbReference type="EC" id="2.3.1.-" evidence="6"/>
<keyword evidence="11" id="KW-1185">Reference proteome</keyword>
<dbReference type="CDD" id="cd06849">
    <property type="entry name" value="lipoyl_domain"/>
    <property type="match status" value="2"/>
</dbReference>
<dbReference type="SUPFAM" id="SSF52777">
    <property type="entry name" value="CoA-dependent acyltransferases"/>
    <property type="match status" value="1"/>
</dbReference>
<dbReference type="InterPro" id="IPR036625">
    <property type="entry name" value="E3-bd_dom_sf"/>
</dbReference>
<dbReference type="FunFam" id="3.30.559.10:FF:000007">
    <property type="entry name" value="Dihydrolipoamide acetyltransferase component of pyruvate dehydrogenase complex"/>
    <property type="match status" value="1"/>
</dbReference>
<dbReference type="Gene3D" id="2.40.50.100">
    <property type="match status" value="2"/>
</dbReference>